<comment type="subcellular location">
    <subcellularLocation>
        <location evidence="1">Nucleus</location>
        <location evidence="1">Nucleolus</location>
    </subcellularLocation>
</comment>
<feature type="compositionally biased region" description="Basic and acidic residues" evidence="4">
    <location>
        <begin position="140"/>
        <end position="164"/>
    </location>
</feature>
<feature type="compositionally biased region" description="Polar residues" evidence="4">
    <location>
        <begin position="583"/>
        <end position="593"/>
    </location>
</feature>
<keyword evidence="3" id="KW-0539">Nucleus</keyword>
<evidence type="ECO:0000256" key="4">
    <source>
        <dbReference type="SAM" id="MobiDB-lite"/>
    </source>
</evidence>
<comment type="caution">
    <text evidence="5">The sequence shown here is derived from an EMBL/GenBank/DDBJ whole genome shotgun (WGS) entry which is preliminary data.</text>
</comment>
<accession>A0A2N5TRH5</accession>
<dbReference type="PANTHER" id="PTHR14150">
    <property type="entry name" value="U3 SMALL NUCLEOLAR RNA-ASSOCIATED PROTEIN 14"/>
    <property type="match status" value="1"/>
</dbReference>
<feature type="compositionally biased region" description="Polar residues" evidence="4">
    <location>
        <begin position="746"/>
        <end position="755"/>
    </location>
</feature>
<feature type="region of interest" description="Disordered" evidence="4">
    <location>
        <begin position="140"/>
        <end position="171"/>
    </location>
</feature>
<sequence length="900" mass="97958">MDFIQELDDIDGGDWVQTKTEEMEIARARERASLKHSTQGKWAKKVAGLKGLGSNANTAIQERIGREDLLKKKIAGQVLDHSDEDETDSDFDSEAKGDIDGMKAHALNQLSRVDSDTLTSNDPPAKGLCAMKFMQNAMAAKERKAEEAKAEPRQQLLKENHDSSGVKVQGNPGRLVFNPNVCRQVAPTEEELNPWLIALDSSAQGGSVSKIKDLHPNSAKSHNSAALAAEKAKLKAEKRKRKQTGEKELATEDARVDLDFSTFLGGTNGVGADALQNMEDEQGGGNGDDAVIRKDQIDSQGRTAFEQRELVKQVFADDSVVAQFQEEKWTQIEREAPKEVDVTLPGWGDWVGKGSKKAKHSKKFVKKVAGVEPGQRKDAGLSNVIILEANSAKHNQSKKLSKYQLKDLPLPFNNQYQLELSLNHSLGPEFNTRLNHRHLVRPDVLTKPGVVIQPAAGDVPMDQSPAQCTSQAGNIHVESRRRAGIVGLDQPFIATNRVPDPYAQDPAGSGARHPDTDASTTAASSHQHNDDELQSAVSVSGESTDPVHDAPGLDIREITRKTEAVDGNHEASISEDHHPDAVPTSTQAKNAESVTDQLMPTTKEQMDLASPIREYDLQNLCKERVNQLCSTASTIELQSWKLLLTLFKTDSSDELVNLLGFSKSEVKSMVERQIEKYKQCKANNALSRTASEMGPASAALDTSHSDNDFIPREPLVTFADTPREGLSASSEAGGEDPVSSADAPLSQASVSAISDRTNRAEPESDIPDLSLLGDNNATAITFVELYNSMRNPRFPCSSGLPADMFSQVSATASSAGSTTGLQTSSVALDSEATQNSTFPIYINPQISCVPPVKMLNWIKAWRKIFVTNDFLYQGTLLVAPRHLYGTTNQDNFKWAIVGSD</sequence>
<dbReference type="GO" id="GO:0032040">
    <property type="term" value="C:small-subunit processome"/>
    <property type="evidence" value="ECO:0007669"/>
    <property type="project" value="InterPro"/>
</dbReference>
<dbReference type="Gene3D" id="1.25.40.1030">
    <property type="match status" value="1"/>
</dbReference>
<feature type="region of interest" description="Disordered" evidence="4">
    <location>
        <begin position="207"/>
        <end position="250"/>
    </location>
</feature>
<dbReference type="PANTHER" id="PTHR14150:SF12">
    <property type="entry name" value="U3 SMALL NUCLEOLAR RNA-ASSOCIATED PROTEIN 14 HOMOLOG A"/>
    <property type="match status" value="1"/>
</dbReference>
<dbReference type="AlphaFoldDB" id="A0A2N5TRH5"/>
<evidence type="ECO:0000256" key="2">
    <source>
        <dbReference type="ARBA" id="ARBA00022553"/>
    </source>
</evidence>
<reference evidence="5 6" key="1">
    <citation type="submission" date="2017-11" db="EMBL/GenBank/DDBJ databases">
        <title>De novo assembly and phasing of dikaryotic genomes from two isolates of Puccinia coronata f. sp. avenae, the causal agent of oat crown rust.</title>
        <authorList>
            <person name="Miller M.E."/>
            <person name="Zhang Y."/>
            <person name="Omidvar V."/>
            <person name="Sperschneider J."/>
            <person name="Schwessinger B."/>
            <person name="Raley C."/>
            <person name="Palmer J.M."/>
            <person name="Garnica D."/>
            <person name="Upadhyaya N."/>
            <person name="Rathjen J."/>
            <person name="Taylor J.M."/>
            <person name="Park R.F."/>
            <person name="Dodds P.N."/>
            <person name="Hirsch C.D."/>
            <person name="Kianian S.F."/>
            <person name="Figueroa M."/>
        </authorList>
    </citation>
    <scope>NUCLEOTIDE SEQUENCE [LARGE SCALE GENOMIC DNA]</scope>
    <source>
        <strain evidence="5">12SD80</strain>
    </source>
</reference>
<evidence type="ECO:0000256" key="1">
    <source>
        <dbReference type="ARBA" id="ARBA00004604"/>
    </source>
</evidence>
<proteinExistence type="predicted"/>
<feature type="region of interest" description="Disordered" evidence="4">
    <location>
        <begin position="495"/>
        <end position="593"/>
    </location>
</feature>
<evidence type="ECO:0000256" key="3">
    <source>
        <dbReference type="ARBA" id="ARBA00023242"/>
    </source>
</evidence>
<dbReference type="InterPro" id="IPR006709">
    <property type="entry name" value="SSU_processome_Utp14"/>
</dbReference>
<evidence type="ECO:0000313" key="5">
    <source>
        <dbReference type="EMBL" id="PLW28038.1"/>
    </source>
</evidence>
<dbReference type="Proteomes" id="UP000235392">
    <property type="component" value="Unassembled WGS sequence"/>
</dbReference>
<feature type="compositionally biased region" description="Basic and acidic residues" evidence="4">
    <location>
        <begin position="554"/>
        <end position="580"/>
    </location>
</feature>
<dbReference type="GO" id="GO:0006364">
    <property type="term" value="P:rRNA processing"/>
    <property type="evidence" value="ECO:0007669"/>
    <property type="project" value="InterPro"/>
</dbReference>
<dbReference type="EMBL" id="PGCI01000380">
    <property type="protein sequence ID" value="PLW28038.1"/>
    <property type="molecule type" value="Genomic_DNA"/>
</dbReference>
<protein>
    <submittedName>
        <fullName evidence="5">Uncharacterized protein</fullName>
    </submittedName>
</protein>
<organism evidence="5 6">
    <name type="scientific">Puccinia coronata f. sp. avenae</name>
    <dbReference type="NCBI Taxonomy" id="200324"/>
    <lineage>
        <taxon>Eukaryota</taxon>
        <taxon>Fungi</taxon>
        <taxon>Dikarya</taxon>
        <taxon>Basidiomycota</taxon>
        <taxon>Pucciniomycotina</taxon>
        <taxon>Pucciniomycetes</taxon>
        <taxon>Pucciniales</taxon>
        <taxon>Pucciniaceae</taxon>
        <taxon>Puccinia</taxon>
    </lineage>
</organism>
<feature type="region of interest" description="Disordered" evidence="4">
    <location>
        <begin position="720"/>
        <end position="770"/>
    </location>
</feature>
<feature type="compositionally biased region" description="Polar residues" evidence="4">
    <location>
        <begin position="517"/>
        <end position="526"/>
    </location>
</feature>
<gene>
    <name evidence="5" type="ORF">PCASD_21697</name>
</gene>
<dbReference type="Pfam" id="PF04615">
    <property type="entry name" value="Utp14"/>
    <property type="match status" value="2"/>
</dbReference>
<keyword evidence="2" id="KW-0597">Phosphoprotein</keyword>
<evidence type="ECO:0000313" key="6">
    <source>
        <dbReference type="Proteomes" id="UP000235392"/>
    </source>
</evidence>
<name>A0A2N5TRH5_9BASI</name>